<dbReference type="OrthoDB" id="287681at2"/>
<name>A0A1I3RLE8_9PLAN</name>
<proteinExistence type="predicted"/>
<evidence type="ECO:0000313" key="2">
    <source>
        <dbReference type="EMBL" id="SFJ46850.1"/>
    </source>
</evidence>
<accession>A0A1I3RLE8</accession>
<keyword evidence="1" id="KW-0732">Signal</keyword>
<dbReference type="RefSeq" id="WP_092056036.1">
    <property type="nucleotide sequence ID" value="NZ_FOQD01000021.1"/>
</dbReference>
<dbReference type="AlphaFoldDB" id="A0A1I3RLE8"/>
<dbReference type="EMBL" id="FOQD01000021">
    <property type="protein sequence ID" value="SFJ46850.1"/>
    <property type="molecule type" value="Genomic_DNA"/>
</dbReference>
<dbReference type="Proteomes" id="UP000199518">
    <property type="component" value="Unassembled WGS sequence"/>
</dbReference>
<gene>
    <name evidence="2" type="ORF">SAMN05421753_12136</name>
</gene>
<protein>
    <recommendedName>
        <fullName evidence="4">Carboxypeptidase regulatory-like domain-containing protein</fullName>
    </recommendedName>
</protein>
<sequence length="136" mass="14709">MQKNVLIVLSAGILVLCLSGCGGAPEGPLMVKVTGPVLIDGQPVPEGDIIFRRPEDQKGFGGRIKDGAYEIKVEPGKMAVEITASRVVPGKFDRSNPEPEPLREMYIPKQYNAKTTLVADVQPSDNPTFAFELKSK</sequence>
<evidence type="ECO:0008006" key="4">
    <source>
        <dbReference type="Google" id="ProtNLM"/>
    </source>
</evidence>
<evidence type="ECO:0000313" key="3">
    <source>
        <dbReference type="Proteomes" id="UP000199518"/>
    </source>
</evidence>
<reference evidence="3" key="1">
    <citation type="submission" date="2016-10" db="EMBL/GenBank/DDBJ databases">
        <authorList>
            <person name="Varghese N."/>
            <person name="Submissions S."/>
        </authorList>
    </citation>
    <scope>NUCLEOTIDE SEQUENCE [LARGE SCALE GENOMIC DNA]</scope>
    <source>
        <strain evidence="3">DSM 26348</strain>
    </source>
</reference>
<keyword evidence="3" id="KW-1185">Reference proteome</keyword>
<feature type="chain" id="PRO_5011538366" description="Carboxypeptidase regulatory-like domain-containing protein" evidence="1">
    <location>
        <begin position="25"/>
        <end position="136"/>
    </location>
</feature>
<feature type="signal peptide" evidence="1">
    <location>
        <begin position="1"/>
        <end position="24"/>
    </location>
</feature>
<organism evidence="2 3">
    <name type="scientific">Planctomicrobium piriforme</name>
    <dbReference type="NCBI Taxonomy" id="1576369"/>
    <lineage>
        <taxon>Bacteria</taxon>
        <taxon>Pseudomonadati</taxon>
        <taxon>Planctomycetota</taxon>
        <taxon>Planctomycetia</taxon>
        <taxon>Planctomycetales</taxon>
        <taxon>Planctomycetaceae</taxon>
        <taxon>Planctomicrobium</taxon>
    </lineage>
</organism>
<evidence type="ECO:0000256" key="1">
    <source>
        <dbReference type="SAM" id="SignalP"/>
    </source>
</evidence>